<feature type="chain" id="PRO_5030007703" description="Multidrug ABC transporter ATPase" evidence="1">
    <location>
        <begin position="25"/>
        <end position="267"/>
    </location>
</feature>
<dbReference type="EMBL" id="CP000438">
    <property type="protein sequence ID" value="ABJ12948.1"/>
    <property type="molecule type" value="Genomic_DNA"/>
</dbReference>
<evidence type="ECO:0000313" key="2">
    <source>
        <dbReference type="EMBL" id="ABJ12948.1"/>
    </source>
</evidence>
<gene>
    <name evidence="2" type="ordered locus">PA14_16340</name>
</gene>
<dbReference type="Proteomes" id="UP000000653">
    <property type="component" value="Chromosome"/>
</dbReference>
<sequence length="267" mass="29506">MDRNRRLSARLCLLLLGLASQAEAREPQPCASRLLDAVARQVGHDGWIAPSYESSGPFLAVACKPWPDDPAQTVIAMAYLDPGDTAVEGERHPHLLLAKADSRSGRLLERYDSDFEEDASVAVGSDSLWLDTARYRLSPTVRAFGVVFHSVARGASCPEAGFDNLLTLVVPAGDGKLRPVLNTYLDQWRTLKGSVCSAEPGFEQEVSHLTLELGRGRSNGFADLVVTSRVSDGETENGKPLRTVKRTLRYDGERYPFEEYSDFWHRQ</sequence>
<name>A0A0H2ZER2_PSEAB</name>
<organism evidence="2 3">
    <name type="scientific">Pseudomonas aeruginosa (strain UCBPP-PA14)</name>
    <dbReference type="NCBI Taxonomy" id="208963"/>
    <lineage>
        <taxon>Bacteria</taxon>
        <taxon>Pseudomonadati</taxon>
        <taxon>Pseudomonadota</taxon>
        <taxon>Gammaproteobacteria</taxon>
        <taxon>Pseudomonadales</taxon>
        <taxon>Pseudomonadaceae</taxon>
        <taxon>Pseudomonas</taxon>
    </lineage>
</organism>
<dbReference type="KEGG" id="pau:PA14_16340"/>
<dbReference type="AlphaFoldDB" id="A0A0H2ZER2"/>
<keyword evidence="1" id="KW-0732">Signal</keyword>
<feature type="signal peptide" evidence="1">
    <location>
        <begin position="1"/>
        <end position="24"/>
    </location>
</feature>
<dbReference type="RefSeq" id="WP_003137956.1">
    <property type="nucleotide sequence ID" value="NC_008463.1"/>
</dbReference>
<reference evidence="2 3" key="1">
    <citation type="journal article" date="2006" name="Genome Biol.">
        <title>Genomic analysis reveals that Pseudomonas aeruginosa virulence is combinatorial.</title>
        <authorList>
            <person name="Lee D.G."/>
            <person name="Urbach J.M."/>
            <person name="Wu G."/>
            <person name="Liberati N.T."/>
            <person name="Feinbaum R.L."/>
            <person name="Miyata S."/>
            <person name="Diggins L.T."/>
            <person name="He J."/>
            <person name="Saucier M."/>
            <person name="Deziel E."/>
            <person name="Friedman L."/>
            <person name="Li L."/>
            <person name="Grills G."/>
            <person name="Montgomery K."/>
            <person name="Kucherlapati R."/>
            <person name="Rahme L.G."/>
            <person name="Ausubel F.M."/>
        </authorList>
    </citation>
    <scope>NUCLEOTIDE SEQUENCE [LARGE SCALE GENOMIC DNA]</scope>
    <source>
        <strain evidence="2 3">UCBPP-PA14</strain>
    </source>
</reference>
<accession>A0A0H2ZER2</accession>
<dbReference type="HOGENOM" id="CLU_073859_0_0_6"/>
<protein>
    <recommendedName>
        <fullName evidence="4">Multidrug ABC transporter ATPase</fullName>
    </recommendedName>
</protein>
<proteinExistence type="predicted"/>
<evidence type="ECO:0008006" key="4">
    <source>
        <dbReference type="Google" id="ProtNLM"/>
    </source>
</evidence>
<dbReference type="BioCyc" id="PAER208963:G1G74-1346-MONOMER"/>
<evidence type="ECO:0000313" key="3">
    <source>
        <dbReference type="Proteomes" id="UP000000653"/>
    </source>
</evidence>
<evidence type="ECO:0000256" key="1">
    <source>
        <dbReference type="SAM" id="SignalP"/>
    </source>
</evidence>